<dbReference type="Proteomes" id="UP000702544">
    <property type="component" value="Unassembled WGS sequence"/>
</dbReference>
<dbReference type="PANTHER" id="PTHR45947">
    <property type="entry name" value="SULFOQUINOVOSYL TRANSFERASE SQD2"/>
    <property type="match status" value="1"/>
</dbReference>
<dbReference type="PANTHER" id="PTHR45947:SF3">
    <property type="entry name" value="SULFOQUINOVOSYL TRANSFERASE SQD2"/>
    <property type="match status" value="1"/>
</dbReference>
<dbReference type="AlphaFoldDB" id="A0AAE4Z7N6"/>
<name>A0AAE4Z7N6_9BACT</name>
<dbReference type="EMBL" id="JAACAK010000064">
    <property type="protein sequence ID" value="NIR75158.1"/>
    <property type="molecule type" value="Genomic_DNA"/>
</dbReference>
<evidence type="ECO:0000259" key="1">
    <source>
        <dbReference type="Pfam" id="PF00534"/>
    </source>
</evidence>
<proteinExistence type="predicted"/>
<evidence type="ECO:0000313" key="3">
    <source>
        <dbReference type="Proteomes" id="UP000702544"/>
    </source>
</evidence>
<dbReference type="InterPro" id="IPR050194">
    <property type="entry name" value="Glycosyltransferase_grp1"/>
</dbReference>
<dbReference type="Pfam" id="PF00534">
    <property type="entry name" value="Glycos_transf_1"/>
    <property type="match status" value="1"/>
</dbReference>
<protein>
    <submittedName>
        <fullName evidence="2">Glycosyltransferase</fullName>
    </submittedName>
</protein>
<comment type="caution">
    <text evidence="2">The sequence shown here is derived from an EMBL/GenBank/DDBJ whole genome shotgun (WGS) entry which is preliminary data.</text>
</comment>
<dbReference type="Gene3D" id="3.40.50.2000">
    <property type="entry name" value="Glycogen Phosphorylase B"/>
    <property type="match status" value="2"/>
</dbReference>
<gene>
    <name evidence="2" type="ORF">GWO12_08615</name>
</gene>
<dbReference type="InterPro" id="IPR001296">
    <property type="entry name" value="Glyco_trans_1"/>
</dbReference>
<reference evidence="2 3" key="1">
    <citation type="submission" date="2020-01" db="EMBL/GenBank/DDBJ databases">
        <title>Genomes assembled from Gulf of Kutch pelagic sediment metagenomes.</title>
        <authorList>
            <person name="Chandrashekar M."/>
            <person name="Mahajan M.S."/>
            <person name="Dave K.J."/>
            <person name="Vatsa P."/>
            <person name="Nathani N.M."/>
        </authorList>
    </citation>
    <scope>NUCLEOTIDE SEQUENCE [LARGE SCALE GENOMIC DNA]</scope>
    <source>
        <strain evidence="2">KS3-K002</strain>
    </source>
</reference>
<sequence length="342" mass="37537">MMHLRKQLQTKGAICEVLNIGEKRREAIADVTPVRSGLGFASAITRFARRGFHIHHLFNVESHKAIVLAAIAAALAHTFGTTYSIGFIGGARQKYLNSGHPVWTRVLRLPLRVAAFVICNNDSVRRVLAKLCSTRTPIHPIQSFFDGQISEIGALPKEIREFLQSRSPILSTVTAARLETDEPYHELKTLVRAMQTLSKTHKRIGSIVIGGGRERLEETYTRMIAEAALQDHFFLAFELPHQTCLAAIRSSDIFVRAYVKDGNSSSVREALALGIPTVAVTNPNHPESVIPFAPNDAEDLAHVLLDALGRLDELRERIGPGSAGETGSIAEETALLMNVKAD</sequence>
<feature type="domain" description="Glycosyl transferase family 1" evidence="1">
    <location>
        <begin position="182"/>
        <end position="319"/>
    </location>
</feature>
<dbReference type="SUPFAM" id="SSF53756">
    <property type="entry name" value="UDP-Glycosyltransferase/glycogen phosphorylase"/>
    <property type="match status" value="1"/>
</dbReference>
<organism evidence="2 3">
    <name type="scientific">Candidatus Kutchimonas denitrificans</name>
    <dbReference type="NCBI Taxonomy" id="3056748"/>
    <lineage>
        <taxon>Bacteria</taxon>
        <taxon>Pseudomonadati</taxon>
        <taxon>Gemmatimonadota</taxon>
        <taxon>Gemmatimonadia</taxon>
        <taxon>Candidatus Palauibacterales</taxon>
        <taxon>Candidatus Palauibacteraceae</taxon>
        <taxon>Candidatus Kutchimonas</taxon>
    </lineage>
</organism>
<evidence type="ECO:0000313" key="2">
    <source>
        <dbReference type="EMBL" id="NIR75158.1"/>
    </source>
</evidence>
<dbReference type="GO" id="GO:0016757">
    <property type="term" value="F:glycosyltransferase activity"/>
    <property type="evidence" value="ECO:0007669"/>
    <property type="project" value="InterPro"/>
</dbReference>
<accession>A0AAE4Z7N6</accession>